<accession>A0A7J5TYY7</accession>
<comment type="caution">
    <text evidence="13">The sequence shown here is derived from an EMBL/GenBank/DDBJ whole genome shotgun (WGS) entry which is preliminary data.</text>
</comment>
<evidence type="ECO:0000313" key="14">
    <source>
        <dbReference type="Proteomes" id="UP000488299"/>
    </source>
</evidence>
<comment type="similarity">
    <text evidence="2 10">Belongs to the glycosyl hydrolase 10 (cellulase F) family.</text>
</comment>
<evidence type="ECO:0000259" key="12">
    <source>
        <dbReference type="PROSITE" id="PS51760"/>
    </source>
</evidence>
<protein>
    <recommendedName>
        <fullName evidence="10">Beta-xylanase</fullName>
        <ecNumber evidence="10">3.2.1.8</ecNumber>
    </recommendedName>
</protein>
<keyword evidence="5 10" id="KW-0378">Hydrolase</keyword>
<dbReference type="Pfam" id="PF00331">
    <property type="entry name" value="Glyco_hydro_10"/>
    <property type="match status" value="1"/>
</dbReference>
<evidence type="ECO:0000256" key="3">
    <source>
        <dbReference type="ARBA" id="ARBA00022651"/>
    </source>
</evidence>
<keyword evidence="6 10" id="KW-0119">Carbohydrate metabolism</keyword>
<evidence type="ECO:0000256" key="8">
    <source>
        <dbReference type="ARBA" id="ARBA00023326"/>
    </source>
</evidence>
<feature type="chain" id="PRO_5029646181" description="Beta-xylanase" evidence="11">
    <location>
        <begin position="22"/>
        <end position="354"/>
    </location>
</feature>
<dbReference type="PROSITE" id="PS51760">
    <property type="entry name" value="GH10_2"/>
    <property type="match status" value="1"/>
</dbReference>
<keyword evidence="3 13" id="KW-0858">Xylan degradation</keyword>
<proteinExistence type="inferred from homology"/>
<dbReference type="InterPro" id="IPR001000">
    <property type="entry name" value="GH10_dom"/>
</dbReference>
<evidence type="ECO:0000256" key="1">
    <source>
        <dbReference type="ARBA" id="ARBA00000681"/>
    </source>
</evidence>
<name>A0A7J5TYY7_9BACT</name>
<evidence type="ECO:0000256" key="2">
    <source>
        <dbReference type="ARBA" id="ARBA00007495"/>
    </source>
</evidence>
<evidence type="ECO:0000313" key="13">
    <source>
        <dbReference type="EMBL" id="KAB7730359.1"/>
    </source>
</evidence>
<feature type="domain" description="GH10" evidence="12">
    <location>
        <begin position="30"/>
        <end position="351"/>
    </location>
</feature>
<keyword evidence="7 10" id="KW-0326">Glycosidase</keyword>
<sequence length="354" mass="39632">MTRNLLLFAILLMGGCRQPSAQPGTTPNPTPVTSTLRSVASFPVGAAINPSLLTGKPLYRQTLETEFSSITSENHLKMRQVHPEKDRYDWSGGNTIVDFANQTGKRMHGHALVWHQSVPDWVTQFKGDSLAWENLLRDHITTVVKQYKGKIASWDVVNEAFLDDGTLRPTLWLQNLGPGYMARSFQYARQADPAVKLFYNEYGQEYSAKKLAAVLAMVADFRKRNIPIDGVGLQMHTNIDHPDAQIENAIRQTAATGLLVHISELDVRVNQAKTANFSPTDALWQRQKAKYQAIATAYRTIVPPAQQHGITTWNVSDADSWIPSFCQCNDFPLPFDKDFKKKAAYDGFLTGLKP</sequence>
<feature type="active site" description="Nucleophile" evidence="9">
    <location>
        <position position="264"/>
    </location>
</feature>
<dbReference type="InterPro" id="IPR017853">
    <property type="entry name" value="GH"/>
</dbReference>
<keyword evidence="4 11" id="KW-0732">Signal</keyword>
<evidence type="ECO:0000256" key="5">
    <source>
        <dbReference type="ARBA" id="ARBA00022801"/>
    </source>
</evidence>
<evidence type="ECO:0000256" key="4">
    <source>
        <dbReference type="ARBA" id="ARBA00022729"/>
    </source>
</evidence>
<evidence type="ECO:0000256" key="10">
    <source>
        <dbReference type="RuleBase" id="RU361174"/>
    </source>
</evidence>
<dbReference type="InterPro" id="IPR044846">
    <property type="entry name" value="GH10"/>
</dbReference>
<dbReference type="Proteomes" id="UP000488299">
    <property type="component" value="Unassembled WGS sequence"/>
</dbReference>
<keyword evidence="14" id="KW-1185">Reference proteome</keyword>
<evidence type="ECO:0000256" key="6">
    <source>
        <dbReference type="ARBA" id="ARBA00023277"/>
    </source>
</evidence>
<dbReference type="RefSeq" id="WP_152124949.1">
    <property type="nucleotide sequence ID" value="NZ_WELI01000005.1"/>
</dbReference>
<evidence type="ECO:0000256" key="9">
    <source>
        <dbReference type="PROSITE-ProRule" id="PRU10061"/>
    </source>
</evidence>
<dbReference type="AlphaFoldDB" id="A0A7J5TYY7"/>
<dbReference type="PROSITE" id="PS51257">
    <property type="entry name" value="PROKAR_LIPOPROTEIN"/>
    <property type="match status" value="1"/>
</dbReference>
<dbReference type="PRINTS" id="PR00134">
    <property type="entry name" value="GLHYDRLASE10"/>
</dbReference>
<comment type="catalytic activity">
    <reaction evidence="1 10">
        <text>Endohydrolysis of (1-&gt;4)-beta-D-xylosidic linkages in xylans.</text>
        <dbReference type="EC" id="3.2.1.8"/>
    </reaction>
</comment>
<dbReference type="PANTHER" id="PTHR31490:SF88">
    <property type="entry name" value="BETA-XYLANASE"/>
    <property type="match status" value="1"/>
</dbReference>
<organism evidence="13 14">
    <name type="scientific">Rudanella paleaurantiibacter</name>
    <dbReference type="NCBI Taxonomy" id="2614655"/>
    <lineage>
        <taxon>Bacteria</taxon>
        <taxon>Pseudomonadati</taxon>
        <taxon>Bacteroidota</taxon>
        <taxon>Cytophagia</taxon>
        <taxon>Cytophagales</taxon>
        <taxon>Cytophagaceae</taxon>
        <taxon>Rudanella</taxon>
    </lineage>
</organism>
<dbReference type="EMBL" id="WELI01000005">
    <property type="protein sequence ID" value="KAB7730359.1"/>
    <property type="molecule type" value="Genomic_DNA"/>
</dbReference>
<evidence type="ECO:0000256" key="7">
    <source>
        <dbReference type="ARBA" id="ARBA00023295"/>
    </source>
</evidence>
<feature type="signal peptide" evidence="11">
    <location>
        <begin position="1"/>
        <end position="21"/>
    </location>
</feature>
<reference evidence="13 14" key="1">
    <citation type="submission" date="2019-10" db="EMBL/GenBank/DDBJ databases">
        <title>Rudanella paleaurantiibacter sp. nov., isolated from sludge.</title>
        <authorList>
            <person name="Xu S.Q."/>
        </authorList>
    </citation>
    <scope>NUCLEOTIDE SEQUENCE [LARGE SCALE GENOMIC DNA]</scope>
    <source>
        <strain evidence="13 14">HX-22-17</strain>
    </source>
</reference>
<evidence type="ECO:0000256" key="11">
    <source>
        <dbReference type="SAM" id="SignalP"/>
    </source>
</evidence>
<dbReference type="EC" id="3.2.1.8" evidence="10"/>
<dbReference type="SUPFAM" id="SSF51445">
    <property type="entry name" value="(Trans)glycosidases"/>
    <property type="match status" value="1"/>
</dbReference>
<keyword evidence="8 10" id="KW-0624">Polysaccharide degradation</keyword>
<dbReference type="GO" id="GO:0045493">
    <property type="term" value="P:xylan catabolic process"/>
    <property type="evidence" value="ECO:0007669"/>
    <property type="project" value="UniProtKB-KW"/>
</dbReference>
<dbReference type="PANTHER" id="PTHR31490">
    <property type="entry name" value="GLYCOSYL HYDROLASE"/>
    <property type="match status" value="1"/>
</dbReference>
<dbReference type="InterPro" id="IPR031158">
    <property type="entry name" value="GH10_AS"/>
</dbReference>
<dbReference type="SMART" id="SM00633">
    <property type="entry name" value="Glyco_10"/>
    <property type="match status" value="1"/>
</dbReference>
<gene>
    <name evidence="13" type="ORF">F5984_14475</name>
</gene>
<dbReference type="GO" id="GO:0031176">
    <property type="term" value="F:endo-1,4-beta-xylanase activity"/>
    <property type="evidence" value="ECO:0007669"/>
    <property type="project" value="UniProtKB-EC"/>
</dbReference>
<dbReference type="Gene3D" id="3.20.20.80">
    <property type="entry name" value="Glycosidases"/>
    <property type="match status" value="1"/>
</dbReference>
<dbReference type="PROSITE" id="PS00591">
    <property type="entry name" value="GH10_1"/>
    <property type="match status" value="1"/>
</dbReference>